<sequence length="304" mass="34513">MEDFGCALLQKKFKEDLFTSCIEHGILQDSSEPSNDNPNVVNALREPFIVNQDLEEFVSENSNADIKSFSPSPIPVKDSDSFMEEIDLTFTLNEPMPSGLKEDDYDSERDMLIREELLDIYSLSLPVIESYHFDIPSFSYLPAKPPDGNTGILNIKMMGDISDQKALMITRDSNQEKSPDLLSHRGFETFQPFTECLMMIHGKNIPILDVPFFHFYPLDQFKYGENWVKLSDLKQALHGSLSSIPGNLKTLAKGFYPPSLHFLSFSWESCWSISNTFRFSVGLQTPDDLSRSRLGFIEKIGVHG</sequence>
<evidence type="ECO:0000313" key="1">
    <source>
        <dbReference type="EMBL" id="GEU69786.1"/>
    </source>
</evidence>
<dbReference type="AlphaFoldDB" id="A0A6L2M6X6"/>
<gene>
    <name evidence="1" type="ORF">Tci_041764</name>
</gene>
<proteinExistence type="predicted"/>
<reference evidence="1" key="1">
    <citation type="journal article" date="2019" name="Sci. Rep.">
        <title>Draft genome of Tanacetum cinerariifolium, the natural source of mosquito coil.</title>
        <authorList>
            <person name="Yamashiro T."/>
            <person name="Shiraishi A."/>
            <person name="Satake H."/>
            <person name="Nakayama K."/>
        </authorList>
    </citation>
    <scope>NUCLEOTIDE SEQUENCE</scope>
</reference>
<protein>
    <submittedName>
        <fullName evidence="1">Uncharacterized protein</fullName>
    </submittedName>
</protein>
<accession>A0A6L2M6X6</accession>
<name>A0A6L2M6X6_TANCI</name>
<comment type="caution">
    <text evidence="1">The sequence shown here is derived from an EMBL/GenBank/DDBJ whole genome shotgun (WGS) entry which is preliminary data.</text>
</comment>
<dbReference type="EMBL" id="BKCJ010006000">
    <property type="protein sequence ID" value="GEU69786.1"/>
    <property type="molecule type" value="Genomic_DNA"/>
</dbReference>
<organism evidence="1">
    <name type="scientific">Tanacetum cinerariifolium</name>
    <name type="common">Dalmatian daisy</name>
    <name type="synonym">Chrysanthemum cinerariifolium</name>
    <dbReference type="NCBI Taxonomy" id="118510"/>
    <lineage>
        <taxon>Eukaryota</taxon>
        <taxon>Viridiplantae</taxon>
        <taxon>Streptophyta</taxon>
        <taxon>Embryophyta</taxon>
        <taxon>Tracheophyta</taxon>
        <taxon>Spermatophyta</taxon>
        <taxon>Magnoliopsida</taxon>
        <taxon>eudicotyledons</taxon>
        <taxon>Gunneridae</taxon>
        <taxon>Pentapetalae</taxon>
        <taxon>asterids</taxon>
        <taxon>campanulids</taxon>
        <taxon>Asterales</taxon>
        <taxon>Asteraceae</taxon>
        <taxon>Asteroideae</taxon>
        <taxon>Anthemideae</taxon>
        <taxon>Anthemidinae</taxon>
        <taxon>Tanacetum</taxon>
    </lineage>
</organism>